<proteinExistence type="predicted"/>
<dbReference type="HOGENOM" id="CLU_3413182_0_0_1"/>
<protein>
    <submittedName>
        <fullName evidence="1">Uncharacterized protein</fullName>
    </submittedName>
</protein>
<sequence length="28" mass="3091">MRKPSAFHACNIIFLPLVKCASATIMLN</sequence>
<dbReference type="Proteomes" id="UP000008335">
    <property type="component" value="Unassembled WGS sequence"/>
</dbReference>
<name>B3LM69_YEAS1</name>
<dbReference type="AlphaFoldDB" id="B3LM69"/>
<accession>B3LM69</accession>
<keyword evidence="2" id="KW-1185">Reference proteome</keyword>
<reference evidence="1" key="1">
    <citation type="submission" date="2005-03" db="EMBL/GenBank/DDBJ databases">
        <authorList>
            <person name="Giovannoni S.J."/>
            <person name="Cho J.-C."/>
            <person name="Ferriera S."/>
            <person name="Johnson J."/>
            <person name="Kravitz S."/>
            <person name="Halpern A."/>
            <person name="Remington K."/>
            <person name="Beeson K."/>
            <person name="Tran B."/>
            <person name="Rogers Y.-H."/>
            <person name="Friedman R."/>
            <person name="Venter J.C."/>
        </authorList>
    </citation>
    <scope>NUCLEOTIDE SEQUENCE</scope>
    <source>
        <strain evidence="1">RM11-1a</strain>
    </source>
</reference>
<organism evidence="1 2">
    <name type="scientific">Saccharomyces cerevisiae (strain RM11-1a)</name>
    <name type="common">Baker's yeast</name>
    <dbReference type="NCBI Taxonomy" id="285006"/>
    <lineage>
        <taxon>Eukaryota</taxon>
        <taxon>Fungi</taxon>
        <taxon>Dikarya</taxon>
        <taxon>Ascomycota</taxon>
        <taxon>Saccharomycotina</taxon>
        <taxon>Saccharomycetes</taxon>
        <taxon>Saccharomycetales</taxon>
        <taxon>Saccharomycetaceae</taxon>
        <taxon>Saccharomyces</taxon>
    </lineage>
</organism>
<gene>
    <name evidence="1" type="ORF">SCRG_02075</name>
</gene>
<evidence type="ECO:0000313" key="2">
    <source>
        <dbReference type="Proteomes" id="UP000008335"/>
    </source>
</evidence>
<dbReference type="EMBL" id="CH408047">
    <property type="protein sequence ID" value="EDV11672.1"/>
    <property type="molecule type" value="Genomic_DNA"/>
</dbReference>
<reference evidence="1" key="2">
    <citation type="submission" date="2005-07" db="EMBL/GenBank/DDBJ databases">
        <title>Annotation of the Saccharomyces cerevisiae RM11-1a Genome.</title>
        <authorList>
            <consortium name="The Broad Institute Genome Sequencing Platform"/>
            <person name="Birren B."/>
            <person name="Lander E."/>
            <person name="Galagan J."/>
            <person name="Nusbaum C."/>
            <person name="Devon K."/>
            <person name="Cuomo C."/>
            <person name="Jaffe D."/>
            <person name="Butler J."/>
            <person name="Alvarez P."/>
            <person name="Gnerre S."/>
            <person name="Grabherr M."/>
            <person name="Kleber M."/>
            <person name="Mauceli E."/>
            <person name="Brockman W."/>
            <person name="MacCallum I.A."/>
            <person name="Rounsley S."/>
            <person name="Young S."/>
            <person name="LaButti K."/>
            <person name="Pushparaj V."/>
            <person name="DeCaprio D."/>
            <person name="Crawford M."/>
            <person name="Koehrsen M."/>
            <person name="Engels R."/>
            <person name="Montgomery P."/>
            <person name="Pearson M."/>
            <person name="Howarth C."/>
            <person name="Larson L."/>
            <person name="Luoma S."/>
            <person name="White J."/>
            <person name="O'Leary S."/>
            <person name="Kodira C."/>
            <person name="Zeng Q."/>
            <person name="Yandava C."/>
            <person name="Alvarado L."/>
            <person name="Pratt S."/>
            <person name="Kruglyak L."/>
        </authorList>
    </citation>
    <scope>NUCLEOTIDE SEQUENCE</scope>
    <source>
        <strain evidence="1">RM11-1a</strain>
    </source>
</reference>
<evidence type="ECO:0000313" key="1">
    <source>
        <dbReference type="EMBL" id="EDV11672.1"/>
    </source>
</evidence>